<accession>A0A314YIW8</accession>
<dbReference type="Proteomes" id="UP000250321">
    <property type="component" value="Unassembled WGS sequence"/>
</dbReference>
<gene>
    <name evidence="2" type="ORF">Pyn_10499</name>
</gene>
<name>A0A314YIW8_PRUYE</name>
<organism evidence="2 3">
    <name type="scientific">Prunus yedoensis var. nudiflora</name>
    <dbReference type="NCBI Taxonomy" id="2094558"/>
    <lineage>
        <taxon>Eukaryota</taxon>
        <taxon>Viridiplantae</taxon>
        <taxon>Streptophyta</taxon>
        <taxon>Embryophyta</taxon>
        <taxon>Tracheophyta</taxon>
        <taxon>Spermatophyta</taxon>
        <taxon>Magnoliopsida</taxon>
        <taxon>eudicotyledons</taxon>
        <taxon>Gunneridae</taxon>
        <taxon>Pentapetalae</taxon>
        <taxon>rosids</taxon>
        <taxon>fabids</taxon>
        <taxon>Rosales</taxon>
        <taxon>Rosaceae</taxon>
        <taxon>Amygdaloideae</taxon>
        <taxon>Amygdaleae</taxon>
        <taxon>Prunus</taxon>
    </lineage>
</organism>
<dbReference type="EMBL" id="PJQY01001233">
    <property type="protein sequence ID" value="PQQ04458.1"/>
    <property type="molecule type" value="Genomic_DNA"/>
</dbReference>
<evidence type="ECO:0000313" key="3">
    <source>
        <dbReference type="Proteomes" id="UP000250321"/>
    </source>
</evidence>
<evidence type="ECO:0000313" key="2">
    <source>
        <dbReference type="EMBL" id="PQQ04458.1"/>
    </source>
</evidence>
<dbReference type="AlphaFoldDB" id="A0A314YIW8"/>
<protein>
    <submittedName>
        <fullName evidence="2">Uncharacterized protein</fullName>
    </submittedName>
</protein>
<feature type="region of interest" description="Disordered" evidence="1">
    <location>
        <begin position="31"/>
        <end position="54"/>
    </location>
</feature>
<sequence length="54" mass="5407">MIAVASKMKKDGAFIGVSDGDGGREIRDRVLGKGESATGCGDGVGEGYGGDDED</sequence>
<evidence type="ECO:0000256" key="1">
    <source>
        <dbReference type="SAM" id="MobiDB-lite"/>
    </source>
</evidence>
<proteinExistence type="predicted"/>
<reference evidence="2 3" key="1">
    <citation type="submission" date="2018-02" db="EMBL/GenBank/DDBJ databases">
        <title>Draft genome of wild Prunus yedoensis var. nudiflora.</title>
        <authorList>
            <person name="Baek S."/>
            <person name="Kim J.-H."/>
            <person name="Choi K."/>
            <person name="Kim G.-B."/>
            <person name="Cho A."/>
            <person name="Jang H."/>
            <person name="Shin C.-H."/>
            <person name="Yu H.-J."/>
            <person name="Mun J.-H."/>
        </authorList>
    </citation>
    <scope>NUCLEOTIDE SEQUENCE [LARGE SCALE GENOMIC DNA]</scope>
    <source>
        <strain evidence="3">cv. Jeju island</strain>
        <tissue evidence="2">Leaf</tissue>
    </source>
</reference>
<keyword evidence="3" id="KW-1185">Reference proteome</keyword>
<comment type="caution">
    <text evidence="2">The sequence shown here is derived from an EMBL/GenBank/DDBJ whole genome shotgun (WGS) entry which is preliminary data.</text>
</comment>